<evidence type="ECO:0000313" key="2">
    <source>
        <dbReference type="Proteomes" id="UP000260025"/>
    </source>
</evidence>
<dbReference type="AlphaFoldDB" id="A0A3E2W194"/>
<protein>
    <submittedName>
        <fullName evidence="1">DUF523 domain-containing protein</fullName>
    </submittedName>
</protein>
<name>A0A3E2W194_CLOIN</name>
<dbReference type="EMBL" id="QVEV01000004">
    <property type="protein sequence ID" value="RGC17682.1"/>
    <property type="molecule type" value="Genomic_DNA"/>
</dbReference>
<dbReference type="RefSeq" id="WP_117442247.1">
    <property type="nucleotide sequence ID" value="NZ_JAJFEN010000002.1"/>
</dbReference>
<evidence type="ECO:0000313" key="1">
    <source>
        <dbReference type="EMBL" id="RGC17682.1"/>
    </source>
</evidence>
<dbReference type="PANTHER" id="PTHR30087">
    <property type="entry name" value="INNER MEMBRANE PROTEIN"/>
    <property type="match status" value="1"/>
</dbReference>
<comment type="caution">
    <text evidence="1">The sequence shown here is derived from an EMBL/GenBank/DDBJ whole genome shotgun (WGS) entry which is preliminary data.</text>
</comment>
<dbReference type="OrthoDB" id="9797779at2"/>
<dbReference type="Proteomes" id="UP000260025">
    <property type="component" value="Unassembled WGS sequence"/>
</dbReference>
<dbReference type="PANTHER" id="PTHR30087:SF1">
    <property type="entry name" value="HYPOTHETICAL CYTOSOLIC PROTEIN"/>
    <property type="match status" value="1"/>
</dbReference>
<gene>
    <name evidence="1" type="ORF">DXA38_04465</name>
</gene>
<reference evidence="1 2" key="1">
    <citation type="submission" date="2018-08" db="EMBL/GenBank/DDBJ databases">
        <title>A genome reference for cultivated species of the human gut microbiota.</title>
        <authorList>
            <person name="Zou Y."/>
            <person name="Xue W."/>
            <person name="Luo G."/>
        </authorList>
    </citation>
    <scope>NUCLEOTIDE SEQUENCE [LARGE SCALE GENOMIC DNA]</scope>
    <source>
        <strain evidence="1 2">OF01-2LB</strain>
    </source>
</reference>
<organism evidence="1 2">
    <name type="scientific">Clostridium innocuum</name>
    <dbReference type="NCBI Taxonomy" id="1522"/>
    <lineage>
        <taxon>Bacteria</taxon>
        <taxon>Bacillati</taxon>
        <taxon>Bacillota</taxon>
        <taxon>Clostridia</taxon>
        <taxon>Eubacteriales</taxon>
        <taxon>Clostridiaceae</taxon>
        <taxon>Clostridium</taxon>
    </lineage>
</organism>
<accession>A0A3E2W194</accession>
<proteinExistence type="predicted"/>
<dbReference type="Pfam" id="PF04463">
    <property type="entry name" value="2-thiour_desulf"/>
    <property type="match status" value="1"/>
</dbReference>
<dbReference type="InterPro" id="IPR007553">
    <property type="entry name" value="2-thiour_desulf"/>
</dbReference>
<sequence length="149" mass="16031">MKYAVSSCLLGVNCKYNGGNNASSELIEYLKEHGVLQVCPEVLGGLPVPRACAELSGDNIMNTEGEDVTAQFERGAALALAQIREFQPDLVILQPRSPSCGKGIIYDGGFHNQLVEGNGILVRLLLHEGIPVMTCGEFLEEVKRLSTKG</sequence>